<proteinExistence type="predicted"/>
<dbReference type="AlphaFoldDB" id="A0A1X7TPI7"/>
<protein>
    <submittedName>
        <fullName evidence="1">Uncharacterized protein</fullName>
    </submittedName>
</protein>
<reference evidence="1" key="1">
    <citation type="submission" date="2017-05" db="UniProtKB">
        <authorList>
            <consortium name="EnsemblMetazoa"/>
        </authorList>
    </citation>
    <scope>IDENTIFICATION</scope>
</reference>
<dbReference type="InParanoid" id="A0A1X7TPI7"/>
<name>A0A1X7TPI7_AMPQE</name>
<evidence type="ECO:0000313" key="1">
    <source>
        <dbReference type="EnsemblMetazoa" id="Aqu2.1.16781_001"/>
    </source>
</evidence>
<sequence length="35" mass="4113">MSRKTEKFKNLTVIKLLAALIYSLHIDTYKNVTKM</sequence>
<accession>A0A1X7TPI7</accession>
<dbReference type="EnsemblMetazoa" id="Aqu2.1.16781_001">
    <property type="protein sequence ID" value="Aqu2.1.16781_001"/>
    <property type="gene ID" value="Aqu2.1.16781"/>
</dbReference>
<organism evidence="1">
    <name type="scientific">Amphimedon queenslandica</name>
    <name type="common">Sponge</name>
    <dbReference type="NCBI Taxonomy" id="400682"/>
    <lineage>
        <taxon>Eukaryota</taxon>
        <taxon>Metazoa</taxon>
        <taxon>Porifera</taxon>
        <taxon>Demospongiae</taxon>
        <taxon>Heteroscleromorpha</taxon>
        <taxon>Haplosclerida</taxon>
        <taxon>Niphatidae</taxon>
        <taxon>Amphimedon</taxon>
    </lineage>
</organism>